<dbReference type="AlphaFoldDB" id="A0A444WJB7"/>
<feature type="repeat" description="TPR" evidence="6">
    <location>
        <begin position="232"/>
        <end position="265"/>
    </location>
</feature>
<proteinExistence type="inferred from homology"/>
<dbReference type="Pfam" id="PF13181">
    <property type="entry name" value="TPR_8"/>
    <property type="match status" value="2"/>
</dbReference>
<keyword evidence="7" id="KW-0472">Membrane</keyword>
<dbReference type="InterPro" id="IPR011990">
    <property type="entry name" value="TPR-like_helical_dom_sf"/>
</dbReference>
<dbReference type="Proteomes" id="UP000289775">
    <property type="component" value="Unassembled WGS sequence"/>
</dbReference>
<feature type="repeat" description="TPR" evidence="6">
    <location>
        <begin position="192"/>
        <end position="225"/>
    </location>
</feature>
<gene>
    <name evidence="9" type="ORF">NU09_0428</name>
</gene>
<evidence type="ECO:0000256" key="4">
    <source>
        <dbReference type="ARBA" id="ARBA00022803"/>
    </source>
</evidence>
<dbReference type="PANTHER" id="PTHR46630">
    <property type="entry name" value="TETRATRICOPEPTIDE REPEAT PROTEIN 29"/>
    <property type="match status" value="1"/>
</dbReference>
<dbReference type="SMART" id="SM00028">
    <property type="entry name" value="TPR"/>
    <property type="match status" value="4"/>
</dbReference>
<evidence type="ECO:0000256" key="1">
    <source>
        <dbReference type="ARBA" id="ARBA00004496"/>
    </source>
</evidence>
<dbReference type="InterPro" id="IPR019734">
    <property type="entry name" value="TPR_rpt"/>
</dbReference>
<organism evidence="9 10">
    <name type="scientific">Flavobacterium beibuense</name>
    <dbReference type="NCBI Taxonomy" id="657326"/>
    <lineage>
        <taxon>Bacteria</taxon>
        <taxon>Pseudomonadati</taxon>
        <taxon>Bacteroidota</taxon>
        <taxon>Flavobacteriia</taxon>
        <taxon>Flavobacteriales</taxon>
        <taxon>Flavobacteriaceae</taxon>
        <taxon>Flavobacterium</taxon>
    </lineage>
</organism>
<keyword evidence="2" id="KW-0963">Cytoplasm</keyword>
<dbReference type="PROSITE" id="PS50005">
    <property type="entry name" value="TPR"/>
    <property type="match status" value="2"/>
</dbReference>
<dbReference type="SUPFAM" id="SSF48452">
    <property type="entry name" value="TPR-like"/>
    <property type="match status" value="1"/>
</dbReference>
<dbReference type="PANTHER" id="PTHR46630:SF1">
    <property type="entry name" value="TETRATRICOPEPTIDE REPEAT PROTEIN 29"/>
    <property type="match status" value="1"/>
</dbReference>
<evidence type="ECO:0000313" key="9">
    <source>
        <dbReference type="EMBL" id="RYJ45836.1"/>
    </source>
</evidence>
<evidence type="ECO:0000256" key="3">
    <source>
        <dbReference type="ARBA" id="ARBA00022737"/>
    </source>
</evidence>
<comment type="subcellular location">
    <subcellularLocation>
        <location evidence="1">Cytoplasm</location>
    </subcellularLocation>
</comment>
<keyword evidence="10" id="KW-1185">Reference proteome</keyword>
<reference evidence="9 10" key="1">
    <citation type="submission" date="2014-12" db="EMBL/GenBank/DDBJ databases">
        <title>Genome sequence of Flavobacterium beibuense RSKm HC5.</title>
        <authorList>
            <person name="Kim J.F."/>
            <person name="Song J.Y."/>
            <person name="Kwak M.-J."/>
            <person name="Lee S.-W."/>
        </authorList>
    </citation>
    <scope>NUCLEOTIDE SEQUENCE [LARGE SCALE GENOMIC DNA]</scope>
    <source>
        <strain evidence="9 10">RSKm HC5</strain>
    </source>
</reference>
<comment type="similarity">
    <text evidence="5">Belongs to the Rap family.</text>
</comment>
<dbReference type="GO" id="GO:0005737">
    <property type="term" value="C:cytoplasm"/>
    <property type="evidence" value="ECO:0007669"/>
    <property type="project" value="UniProtKB-SubCell"/>
</dbReference>
<evidence type="ECO:0000256" key="2">
    <source>
        <dbReference type="ARBA" id="ARBA00022490"/>
    </source>
</evidence>
<evidence type="ECO:0000256" key="8">
    <source>
        <dbReference type="SAM" id="SignalP"/>
    </source>
</evidence>
<dbReference type="Gene3D" id="1.25.40.10">
    <property type="entry name" value="Tetratricopeptide repeat domain"/>
    <property type="match status" value="2"/>
</dbReference>
<feature type="chain" id="PRO_5019139444" evidence="8">
    <location>
        <begin position="24"/>
        <end position="384"/>
    </location>
</feature>
<protein>
    <submittedName>
        <fullName evidence="9">TPR repeat containing protein</fullName>
    </submittedName>
</protein>
<sequence>MDSFKKISLLVVLLFLSAYNCFAQTEHKIDSIIKAIRLNIYKDPEEATRIGDSIYSSPQSSNYDKARGLLLLSSAYSSKRDYQKALKYCLKSDSIAKKENNQDINANIANSIAIVYQQLKVYDKALEYIDKCESILGKYKIKDSVYLRATNFAVRGLIYKEGFSCELAIPFLDKSISYYKRLNTKNEQPNLSIMYYNKGYCYYTLTKYKEAKESFEEAILYAEIINAKSLKAFALKGLAEVYTHEQNYNEAIKVLEEALLLSKDVGDLILNRGVYMALADNYLSVNNWEKYQEYRKLFLHNQDIIKESERRSISDSIDGLMVEYDTKTSQLTNRYYIYLSVIIILILIALFVIYQYHNKAKKSLNKLRLELQKVKKSRKLTNLS</sequence>
<evidence type="ECO:0000256" key="5">
    <source>
        <dbReference type="ARBA" id="ARBA00038253"/>
    </source>
</evidence>
<accession>A0A444WJB7</accession>
<evidence type="ECO:0000256" key="6">
    <source>
        <dbReference type="PROSITE-ProRule" id="PRU00339"/>
    </source>
</evidence>
<keyword evidence="7" id="KW-0812">Transmembrane</keyword>
<dbReference type="OrthoDB" id="1253697at2"/>
<dbReference type="EMBL" id="JUIW01000001">
    <property type="protein sequence ID" value="RYJ45836.1"/>
    <property type="molecule type" value="Genomic_DNA"/>
</dbReference>
<comment type="caution">
    <text evidence="9">The sequence shown here is derived from an EMBL/GenBank/DDBJ whole genome shotgun (WGS) entry which is preliminary data.</text>
</comment>
<feature type="signal peptide" evidence="8">
    <location>
        <begin position="1"/>
        <end position="23"/>
    </location>
</feature>
<dbReference type="InterPro" id="IPR051476">
    <property type="entry name" value="Bac_ResReg_Asp_Phosphatase"/>
</dbReference>
<keyword evidence="7" id="KW-1133">Transmembrane helix</keyword>
<dbReference type="Pfam" id="PF13176">
    <property type="entry name" value="TPR_7"/>
    <property type="match status" value="1"/>
</dbReference>
<feature type="transmembrane region" description="Helical" evidence="7">
    <location>
        <begin position="335"/>
        <end position="356"/>
    </location>
</feature>
<evidence type="ECO:0000313" key="10">
    <source>
        <dbReference type="Proteomes" id="UP000289775"/>
    </source>
</evidence>
<dbReference type="RefSeq" id="WP_129749596.1">
    <property type="nucleotide sequence ID" value="NZ_JUIW01000001.1"/>
</dbReference>
<evidence type="ECO:0000256" key="7">
    <source>
        <dbReference type="SAM" id="Phobius"/>
    </source>
</evidence>
<name>A0A444WJB7_9FLAO</name>
<keyword evidence="4 6" id="KW-0802">TPR repeat</keyword>
<keyword evidence="8" id="KW-0732">Signal</keyword>
<keyword evidence="3" id="KW-0677">Repeat</keyword>